<name>A0A2N4XX54_9GAMM</name>
<gene>
    <name evidence="1" type="ORF">CEX73_01495</name>
</gene>
<dbReference type="AlphaFoldDB" id="A0A2N4XX54"/>
<comment type="caution">
    <text evidence="1">The sequence shown here is derived from an EMBL/GenBank/DDBJ whole genome shotgun (WGS) entry which is preliminary data.</text>
</comment>
<organism evidence="1 2">
    <name type="scientific">Candidatus Palibaumannia cicadellinicola</name>
    <dbReference type="NCBI Taxonomy" id="186490"/>
    <lineage>
        <taxon>Bacteria</taxon>
        <taxon>Pseudomonadati</taxon>
        <taxon>Pseudomonadota</taxon>
        <taxon>Gammaproteobacteria</taxon>
        <taxon>Candidatus Palibaumannia</taxon>
    </lineage>
</organism>
<evidence type="ECO:0000313" key="2">
    <source>
        <dbReference type="Proteomes" id="UP000234253"/>
    </source>
</evidence>
<protein>
    <submittedName>
        <fullName evidence="1">Uncharacterized protein</fullName>
    </submittedName>
</protein>
<sequence length="76" mass="8647">MAKGLKRSTQVVAQTVIKPDCEISKLLSNQCYQIIYHMAELKQWITDIRRVGLLAFDTFTNIINKDIITAPVKLPT</sequence>
<feature type="non-terminal residue" evidence="1">
    <location>
        <position position="76"/>
    </location>
</feature>
<proteinExistence type="predicted"/>
<reference evidence="1 2" key="1">
    <citation type="submission" date="2017-06" db="EMBL/GenBank/DDBJ databases">
        <title>Metabolic interaction between xylem feeders and their symbionts.</title>
        <authorList>
            <person name="Chouaia B."/>
        </authorList>
    </citation>
    <scope>NUCLEOTIDE SEQUENCE [LARGE SCALE GENOMIC DNA]</scope>
    <source>
        <strain evidence="1 2">Gra</strain>
    </source>
</reference>
<dbReference type="Proteomes" id="UP000234253">
    <property type="component" value="Unassembled WGS sequence"/>
</dbReference>
<evidence type="ECO:0000313" key="1">
    <source>
        <dbReference type="EMBL" id="PLK58802.1"/>
    </source>
</evidence>
<dbReference type="EMBL" id="NJPO01000075">
    <property type="protein sequence ID" value="PLK58802.1"/>
    <property type="molecule type" value="Genomic_DNA"/>
</dbReference>
<accession>A0A2N4XX54</accession>